<protein>
    <recommendedName>
        <fullName evidence="8">G-protein coupled receptors family 1 profile domain-containing protein</fullName>
    </recommendedName>
</protein>
<dbReference type="InterPro" id="IPR017452">
    <property type="entry name" value="GPCR_Rhodpsn_7TM"/>
</dbReference>
<keyword evidence="3" id="KW-0433">Leucine-rich repeat</keyword>
<proteinExistence type="inferred from homology"/>
<feature type="domain" description="G-protein coupled receptors family 1 profile" evidence="8">
    <location>
        <begin position="1"/>
        <end position="78"/>
    </location>
</feature>
<dbReference type="GO" id="GO:0009755">
    <property type="term" value="P:hormone-mediated signaling pathway"/>
    <property type="evidence" value="ECO:0007669"/>
    <property type="project" value="TreeGrafter"/>
</dbReference>
<dbReference type="EMBL" id="AJVK01012649">
    <property type="status" value="NOT_ANNOTATED_CDS"/>
    <property type="molecule type" value="Genomic_DNA"/>
</dbReference>
<comment type="similarity">
    <text evidence="2">Belongs to the G-protein coupled receptor 1 family.</text>
</comment>
<evidence type="ECO:0000256" key="6">
    <source>
        <dbReference type="ARBA" id="ARBA00022989"/>
    </source>
</evidence>
<reference evidence="9" key="1">
    <citation type="submission" date="2022-08" db="UniProtKB">
        <authorList>
            <consortium name="EnsemblMetazoa"/>
        </authorList>
    </citation>
    <scope>IDENTIFICATION</scope>
    <source>
        <strain evidence="9">Israel</strain>
    </source>
</reference>
<dbReference type="VEuPathDB" id="VectorBase:PPAI003862"/>
<dbReference type="SUPFAM" id="SSF81321">
    <property type="entry name" value="Family A G protein-coupled receptor-like"/>
    <property type="match status" value="1"/>
</dbReference>
<evidence type="ECO:0000256" key="7">
    <source>
        <dbReference type="ARBA" id="ARBA00023136"/>
    </source>
</evidence>
<dbReference type="GO" id="GO:0005886">
    <property type="term" value="C:plasma membrane"/>
    <property type="evidence" value="ECO:0007669"/>
    <property type="project" value="TreeGrafter"/>
</dbReference>
<keyword evidence="4" id="KW-0812">Transmembrane</keyword>
<comment type="subcellular location">
    <subcellularLocation>
        <location evidence="1">Membrane</location>
    </subcellularLocation>
</comment>
<name>A0A1B0D8I9_PHLPP</name>
<evidence type="ECO:0000313" key="10">
    <source>
        <dbReference type="Proteomes" id="UP000092462"/>
    </source>
</evidence>
<dbReference type="PRINTS" id="PR00237">
    <property type="entry name" value="GPCRRHODOPSN"/>
</dbReference>
<organism evidence="9 10">
    <name type="scientific">Phlebotomus papatasi</name>
    <name type="common">Sandfly</name>
    <dbReference type="NCBI Taxonomy" id="29031"/>
    <lineage>
        <taxon>Eukaryota</taxon>
        <taxon>Metazoa</taxon>
        <taxon>Ecdysozoa</taxon>
        <taxon>Arthropoda</taxon>
        <taxon>Hexapoda</taxon>
        <taxon>Insecta</taxon>
        <taxon>Pterygota</taxon>
        <taxon>Neoptera</taxon>
        <taxon>Endopterygota</taxon>
        <taxon>Diptera</taxon>
        <taxon>Nematocera</taxon>
        <taxon>Psychodoidea</taxon>
        <taxon>Psychodidae</taxon>
        <taxon>Phlebotomus</taxon>
        <taxon>Phlebotomus</taxon>
    </lineage>
</organism>
<dbReference type="VEuPathDB" id="VectorBase:PPAPM1_010708"/>
<dbReference type="GO" id="GO:0008528">
    <property type="term" value="F:G protein-coupled peptide receptor activity"/>
    <property type="evidence" value="ECO:0007669"/>
    <property type="project" value="TreeGrafter"/>
</dbReference>
<dbReference type="EnsemblMetazoa" id="PPAI003862-RA">
    <property type="protein sequence ID" value="PPAI003862-PA"/>
    <property type="gene ID" value="PPAI003862"/>
</dbReference>
<sequence length="145" mass="15600">MLSAIRSSGSAMRSSQSGRENVVARRFAIIVATNCACWLPVIIVKIAALAGVQISPSLYAWLAVLVLPVNSALNPVLYTLTAAAFKQQLTKFVYSLPCGAGIDSRSQNGFESALSISLGHNYPQQSSKKHLLQRRPVNSVEKSLI</sequence>
<dbReference type="AlphaFoldDB" id="A0A1B0D8I9"/>
<dbReference type="Gene3D" id="1.20.1070.10">
    <property type="entry name" value="Rhodopsin 7-helix transmembrane proteins"/>
    <property type="match status" value="1"/>
</dbReference>
<accession>A0A1B0D8I9</accession>
<keyword evidence="6" id="KW-1133">Transmembrane helix</keyword>
<dbReference type="PANTHER" id="PTHR24372:SF80">
    <property type="entry name" value="FI21465P1-RELATED"/>
    <property type="match status" value="1"/>
</dbReference>
<dbReference type="Proteomes" id="UP000092462">
    <property type="component" value="Unassembled WGS sequence"/>
</dbReference>
<keyword evidence="10" id="KW-1185">Reference proteome</keyword>
<evidence type="ECO:0000256" key="1">
    <source>
        <dbReference type="ARBA" id="ARBA00004370"/>
    </source>
</evidence>
<keyword evidence="7" id="KW-0472">Membrane</keyword>
<keyword evidence="5" id="KW-0677">Repeat</keyword>
<evidence type="ECO:0000259" key="8">
    <source>
        <dbReference type="PROSITE" id="PS50262"/>
    </source>
</evidence>
<evidence type="ECO:0000256" key="5">
    <source>
        <dbReference type="ARBA" id="ARBA00022737"/>
    </source>
</evidence>
<evidence type="ECO:0000256" key="2">
    <source>
        <dbReference type="ARBA" id="ARBA00010663"/>
    </source>
</evidence>
<evidence type="ECO:0000256" key="4">
    <source>
        <dbReference type="ARBA" id="ARBA00022692"/>
    </source>
</evidence>
<evidence type="ECO:0000313" key="9">
    <source>
        <dbReference type="EnsemblMetazoa" id="PPAI003862-PA"/>
    </source>
</evidence>
<dbReference type="PROSITE" id="PS50262">
    <property type="entry name" value="G_PROTEIN_RECEP_F1_2"/>
    <property type="match status" value="1"/>
</dbReference>
<evidence type="ECO:0000256" key="3">
    <source>
        <dbReference type="ARBA" id="ARBA00022614"/>
    </source>
</evidence>
<dbReference type="PANTHER" id="PTHR24372">
    <property type="entry name" value="GLYCOPROTEIN HORMONE RECEPTOR"/>
    <property type="match status" value="1"/>
</dbReference>
<dbReference type="InterPro" id="IPR000276">
    <property type="entry name" value="GPCR_Rhodpsn"/>
</dbReference>
<dbReference type="GO" id="GO:0007189">
    <property type="term" value="P:adenylate cyclase-activating G protein-coupled receptor signaling pathway"/>
    <property type="evidence" value="ECO:0007669"/>
    <property type="project" value="TreeGrafter"/>
</dbReference>